<name>A0ABW8Q5C6_9NEIS</name>
<comment type="function">
    <text evidence="1">Required for ubiquinone (coenzyme Q) biosynthesis. Binds hydrophobic ubiquinone biosynthetic intermediates via its SCP2 domain and is essential for the stability of the Ubi complex. May constitute a docking platform where Ubi enzymes assemble and access their SCP2-bound polyprenyl substrates.</text>
</comment>
<dbReference type="Proteomes" id="UP001621964">
    <property type="component" value="Unassembled WGS sequence"/>
</dbReference>
<keyword evidence="1" id="KW-0963">Cytoplasm</keyword>
<comment type="caution">
    <text evidence="3">The sequence shown here is derived from an EMBL/GenBank/DDBJ whole genome shotgun (WGS) entry which is preliminary data.</text>
</comment>
<keyword evidence="2" id="KW-0175">Coiled coil</keyword>
<dbReference type="PANTHER" id="PTHR38693:SF1">
    <property type="entry name" value="UBIQUINONE BIOSYNTHESIS ACCESSORY FACTOR UBIJ"/>
    <property type="match status" value="1"/>
</dbReference>
<dbReference type="RefSeq" id="WP_009173689.1">
    <property type="nucleotide sequence ID" value="NZ_CAUJQB010000055.1"/>
</dbReference>
<sequence length="189" mass="20418">MSALLPVINHLIRQNPEHQSSLAHFAGRTLCINLSGLRIKACIGSSGFLEPTAEEADTEITFRNSAVQKILQGGKPGVGDIEIDGDLMLGMSLLPILGGLRYDAGDDLNRIFGETAAENISARAAAIGDTVKQIGKSIAEQIGEFVREPESPVPDQATIAAWMEEVDKLRDDVARLSARLDRLERDIQT</sequence>
<evidence type="ECO:0000313" key="3">
    <source>
        <dbReference type="EMBL" id="MFK7642792.1"/>
    </source>
</evidence>
<comment type="subcellular location">
    <subcellularLocation>
        <location evidence="1">Cytoplasm</location>
    </subcellularLocation>
</comment>
<keyword evidence="1" id="KW-0831">Ubiquinone biosynthesis</keyword>
<dbReference type="HAMAP" id="MF_02215">
    <property type="entry name" value="UbiJ"/>
    <property type="match status" value="1"/>
</dbReference>
<proteinExistence type="inferred from homology"/>
<dbReference type="PANTHER" id="PTHR38693">
    <property type="entry name" value="UBIQUINONE BIOSYNTHESIS PROTEIN UBIJ"/>
    <property type="match status" value="1"/>
</dbReference>
<feature type="coiled-coil region" evidence="2">
    <location>
        <begin position="159"/>
        <end position="186"/>
    </location>
</feature>
<evidence type="ECO:0000313" key="4">
    <source>
        <dbReference type="Proteomes" id="UP001621964"/>
    </source>
</evidence>
<evidence type="ECO:0000256" key="1">
    <source>
        <dbReference type="HAMAP-Rule" id="MF_02215"/>
    </source>
</evidence>
<dbReference type="InterPro" id="IPR038989">
    <property type="entry name" value="UbiJ"/>
</dbReference>
<evidence type="ECO:0000256" key="2">
    <source>
        <dbReference type="SAM" id="Coils"/>
    </source>
</evidence>
<accession>A0ABW8Q5C6</accession>
<dbReference type="EMBL" id="JBJGEB010000010">
    <property type="protein sequence ID" value="MFK7642792.1"/>
    <property type="molecule type" value="Genomic_DNA"/>
</dbReference>
<reference evidence="3 4" key="1">
    <citation type="submission" date="2024-11" db="EMBL/GenBank/DDBJ databases">
        <authorList>
            <person name="Mikucki A.G."/>
            <person name="Kahler C.M."/>
        </authorList>
    </citation>
    <scope>NUCLEOTIDE SEQUENCE [LARGE SCALE GENOMIC DNA]</scope>
    <source>
        <strain evidence="3 4">EXNM717</strain>
    </source>
</reference>
<comment type="similarity">
    <text evidence="1">Belongs to the UbiJ family.</text>
</comment>
<protein>
    <recommendedName>
        <fullName evidence="1">Ubiquinone biosynthesis accessory factor UbiJ</fullName>
    </recommendedName>
</protein>
<organism evidence="3 4">
    <name type="scientific">Neisseria oralis</name>
    <dbReference type="NCBI Taxonomy" id="1107316"/>
    <lineage>
        <taxon>Bacteria</taxon>
        <taxon>Pseudomonadati</taxon>
        <taxon>Pseudomonadota</taxon>
        <taxon>Betaproteobacteria</taxon>
        <taxon>Neisseriales</taxon>
        <taxon>Neisseriaceae</taxon>
        <taxon>Neisseria</taxon>
    </lineage>
</organism>
<comment type="pathway">
    <text evidence="1">Cofactor biosynthesis; ubiquinone biosynthesis.</text>
</comment>
<gene>
    <name evidence="1" type="primary">ubiJ</name>
    <name evidence="3" type="ORF">ACI43T_09880</name>
</gene>
<keyword evidence="4" id="KW-1185">Reference proteome</keyword>